<keyword evidence="5" id="KW-0808">Transferase</keyword>
<keyword evidence="2" id="KW-0812">Transmembrane</keyword>
<keyword evidence="6" id="KW-1185">Reference proteome</keyword>
<dbReference type="EMBL" id="JAJITD010000009">
    <property type="protein sequence ID" value="MCC8394723.1"/>
    <property type="molecule type" value="Genomic_DNA"/>
</dbReference>
<dbReference type="PROSITE" id="PS50885">
    <property type="entry name" value="HAMP"/>
    <property type="match status" value="1"/>
</dbReference>
<sequence>MFRRGLTFKLSVLFAFIGVLASGATGYYAYHANRTMLVNEAERSLLTSTELLGQRISVSIDDVAADALVLASMPSSAQVAQTDDGIGPDAGRERLALVYSSFMLHHPEYLQVRLITRQHYGLELIRFDRDRDGIVRVAGNDLQEKAQFSYVFETLAFSPGRIYTSPIGVNHEYSTHAAQGRPTLRIGTPIADERGRVVGVVVIDIDLAGMLRRLQSDLPSDYQVYLANEWGDFLVHPDASQTFGFDRGRRVLMQDSFPVTRPLFEQKQTAVLVNGLTRPRQAGGHVLTFVRRPFGGSDGNRFIVLGLAKPLEDVLSGAHQLGTRIIRMVLVFSALSVLLAILFARALTKPLHQLAYAATHLFAAHAMHTLPLKRTDEIGVLARCFERLRGEIRAQMDALRSKQSDLEYLATHDVLTGLPNRMLFMRKLERAIDDARRGREELAVLFVDLDRFKQINDQFGHSVGDKVLVAVARRLRDVLDAGDVVARLGGDEFIVLIEGARAAQVMPAIATRIMDALNETLTLDGNSMTVGASIGISEFPHDSGNAEELLLNADAAMYAAKSGGRCAYLRYRDLLAARLREQAEAAEAAARAGVAEVRAATDARDASDAADADEGREAEPTA</sequence>
<proteinExistence type="predicted"/>
<comment type="caution">
    <text evidence="5">The sequence shown here is derived from an EMBL/GenBank/DDBJ whole genome shotgun (WGS) entry which is preliminary data.</text>
</comment>
<dbReference type="InterPro" id="IPR048760">
    <property type="entry name" value="VP0354-like_sensor_dom"/>
</dbReference>
<dbReference type="InterPro" id="IPR043128">
    <property type="entry name" value="Rev_trsase/Diguanyl_cyclase"/>
</dbReference>
<dbReference type="Pfam" id="PF00990">
    <property type="entry name" value="GGDEF"/>
    <property type="match status" value="1"/>
</dbReference>
<accession>A0ABS8JYE8</accession>
<feature type="domain" description="HAMP" evidence="3">
    <location>
        <begin position="345"/>
        <end position="397"/>
    </location>
</feature>
<dbReference type="PROSITE" id="PS50887">
    <property type="entry name" value="GGDEF"/>
    <property type="match status" value="1"/>
</dbReference>
<dbReference type="SUPFAM" id="SSF55073">
    <property type="entry name" value="Nucleotide cyclase"/>
    <property type="match status" value="1"/>
</dbReference>
<dbReference type="RefSeq" id="WP_230510957.1">
    <property type="nucleotide sequence ID" value="NZ_JAJITD010000009.1"/>
</dbReference>
<evidence type="ECO:0000313" key="6">
    <source>
        <dbReference type="Proteomes" id="UP001431019"/>
    </source>
</evidence>
<dbReference type="PANTHER" id="PTHR46663:SF2">
    <property type="entry name" value="GGDEF DOMAIN-CONTAINING PROTEIN"/>
    <property type="match status" value="1"/>
</dbReference>
<dbReference type="InterPro" id="IPR000160">
    <property type="entry name" value="GGDEF_dom"/>
</dbReference>
<dbReference type="Gene3D" id="3.30.450.20">
    <property type="entry name" value="PAS domain"/>
    <property type="match status" value="1"/>
</dbReference>
<evidence type="ECO:0000256" key="2">
    <source>
        <dbReference type="SAM" id="Phobius"/>
    </source>
</evidence>
<keyword evidence="5" id="KW-0548">Nucleotidyltransferase</keyword>
<name>A0ABS8JYE8_9BURK</name>
<feature type="domain" description="GGDEF" evidence="4">
    <location>
        <begin position="440"/>
        <end position="573"/>
    </location>
</feature>
<dbReference type="GO" id="GO:0052621">
    <property type="term" value="F:diguanylate cyclase activity"/>
    <property type="evidence" value="ECO:0007669"/>
    <property type="project" value="UniProtKB-EC"/>
</dbReference>
<organism evidence="5 6">
    <name type="scientific">Paraburkholderia sejongensis</name>
    <dbReference type="NCBI Taxonomy" id="2886946"/>
    <lineage>
        <taxon>Bacteria</taxon>
        <taxon>Pseudomonadati</taxon>
        <taxon>Pseudomonadota</taxon>
        <taxon>Betaproteobacteria</taxon>
        <taxon>Burkholderiales</taxon>
        <taxon>Burkholderiaceae</taxon>
        <taxon>Paraburkholderia</taxon>
    </lineage>
</organism>
<dbReference type="InterPro" id="IPR052163">
    <property type="entry name" value="DGC-Regulatory_Protein"/>
</dbReference>
<gene>
    <name evidence="5" type="ORF">LJ656_19195</name>
</gene>
<protein>
    <submittedName>
        <fullName evidence="5">Diguanylate cyclase</fullName>
        <ecNumber evidence="5">2.7.7.65</ecNumber>
    </submittedName>
</protein>
<evidence type="ECO:0000313" key="5">
    <source>
        <dbReference type="EMBL" id="MCC8394723.1"/>
    </source>
</evidence>
<dbReference type="InterPro" id="IPR029151">
    <property type="entry name" value="Sensor-like_sf"/>
</dbReference>
<keyword evidence="2" id="KW-1133">Transmembrane helix</keyword>
<feature type="transmembrane region" description="Helical" evidence="2">
    <location>
        <begin position="325"/>
        <end position="344"/>
    </location>
</feature>
<evidence type="ECO:0000259" key="3">
    <source>
        <dbReference type="PROSITE" id="PS50885"/>
    </source>
</evidence>
<dbReference type="CDD" id="cd01949">
    <property type="entry name" value="GGDEF"/>
    <property type="match status" value="1"/>
</dbReference>
<dbReference type="InterPro" id="IPR029787">
    <property type="entry name" value="Nucleotide_cyclase"/>
</dbReference>
<dbReference type="SMART" id="SM00267">
    <property type="entry name" value="GGDEF"/>
    <property type="match status" value="1"/>
</dbReference>
<feature type="region of interest" description="Disordered" evidence="1">
    <location>
        <begin position="596"/>
        <end position="622"/>
    </location>
</feature>
<dbReference type="SUPFAM" id="SSF103190">
    <property type="entry name" value="Sensory domain-like"/>
    <property type="match status" value="1"/>
</dbReference>
<dbReference type="Gene3D" id="3.30.70.270">
    <property type="match status" value="1"/>
</dbReference>
<dbReference type="InterPro" id="IPR003660">
    <property type="entry name" value="HAMP_dom"/>
</dbReference>
<dbReference type="NCBIfam" id="TIGR00254">
    <property type="entry name" value="GGDEF"/>
    <property type="match status" value="1"/>
</dbReference>
<dbReference type="Pfam" id="PF21623">
    <property type="entry name" value="HK_sensor_dom_bact"/>
    <property type="match status" value="1"/>
</dbReference>
<dbReference type="SMART" id="SM00304">
    <property type="entry name" value="HAMP"/>
    <property type="match status" value="1"/>
</dbReference>
<dbReference type="EC" id="2.7.7.65" evidence="5"/>
<evidence type="ECO:0000256" key="1">
    <source>
        <dbReference type="SAM" id="MobiDB-lite"/>
    </source>
</evidence>
<dbReference type="CDD" id="cd06225">
    <property type="entry name" value="HAMP"/>
    <property type="match status" value="1"/>
</dbReference>
<dbReference type="SUPFAM" id="SSF158472">
    <property type="entry name" value="HAMP domain-like"/>
    <property type="match status" value="1"/>
</dbReference>
<keyword evidence="2" id="KW-0472">Membrane</keyword>
<dbReference type="Gene3D" id="6.10.340.10">
    <property type="match status" value="1"/>
</dbReference>
<dbReference type="Proteomes" id="UP001431019">
    <property type="component" value="Unassembled WGS sequence"/>
</dbReference>
<dbReference type="PANTHER" id="PTHR46663">
    <property type="entry name" value="DIGUANYLATE CYCLASE DGCT-RELATED"/>
    <property type="match status" value="1"/>
</dbReference>
<feature type="compositionally biased region" description="Basic and acidic residues" evidence="1">
    <location>
        <begin position="599"/>
        <end position="622"/>
    </location>
</feature>
<reference evidence="5 6" key="1">
    <citation type="submission" date="2021-11" db="EMBL/GenBank/DDBJ databases">
        <authorList>
            <person name="Oh E.-T."/>
            <person name="Kim S.-B."/>
        </authorList>
    </citation>
    <scope>NUCLEOTIDE SEQUENCE [LARGE SCALE GENOMIC DNA]</scope>
    <source>
        <strain evidence="5 6">MMS20-SJTR3</strain>
    </source>
</reference>
<evidence type="ECO:0000259" key="4">
    <source>
        <dbReference type="PROSITE" id="PS50887"/>
    </source>
</evidence>